<feature type="chain" id="PRO_5005200272" evidence="2">
    <location>
        <begin position="21"/>
        <end position="365"/>
    </location>
</feature>
<sequence length="365" mass="38395">MMASRSMVAMLVGALGIACAGSGMGASHAVAHAALERRELPSAASALRPTARPWWSAFESETLNALIADAGREAPSAGASLDAPAAEIGVSAAYVALLVQTLHLAYIDNARAAARRQSQLMAASPALHDDFSKELKRREAGAEAAMKKIDAQREANLAFLVARCGLPAEALKQTIADEVAKRRLPRFAASLPQAVPAALLANRDDIQLAASLYGIEARALLAGTIDAVEDAGESDAQADAGLPGYPLFPQAVAQGRAEVAEALRRLQALNDAAFDANRRVREARAEFERAKTRMSRGEISEVQMLEDFQGLMLDQQRLAAADGELAIAWIALVASLGSRTPVVLRASPAPEAAAFRARLGLVGSF</sequence>
<reference evidence="3 4" key="1">
    <citation type="submission" date="2015-03" db="EMBL/GenBank/DDBJ databases">
        <title>Genome sequence of Variovorax paradoxus TBEA6.</title>
        <authorList>
            <person name="Poehlein A."/>
            <person name="Schuldes J."/>
            <person name="Wuebbeler J.H."/>
            <person name="Hiessl S."/>
            <person name="Steinbuechel A."/>
            <person name="Daniel R."/>
        </authorList>
    </citation>
    <scope>NUCLEOTIDE SEQUENCE [LARGE SCALE GENOMIC DNA]</scope>
    <source>
        <strain evidence="3 4">TBEA6</strain>
    </source>
</reference>
<evidence type="ECO:0000313" key="3">
    <source>
        <dbReference type="EMBL" id="KLN54316.1"/>
    </source>
</evidence>
<gene>
    <name evidence="3" type="ORF">VPARA_44600</name>
</gene>
<feature type="coiled-coil region" evidence="1">
    <location>
        <begin position="252"/>
        <end position="293"/>
    </location>
</feature>
<dbReference type="Proteomes" id="UP000035170">
    <property type="component" value="Unassembled WGS sequence"/>
</dbReference>
<evidence type="ECO:0000313" key="4">
    <source>
        <dbReference type="Proteomes" id="UP000035170"/>
    </source>
</evidence>
<comment type="caution">
    <text evidence="3">The sequence shown here is derived from an EMBL/GenBank/DDBJ whole genome shotgun (WGS) entry which is preliminary data.</text>
</comment>
<dbReference type="Gene3D" id="1.20.1600.10">
    <property type="entry name" value="Outer membrane efflux proteins (OEP)"/>
    <property type="match status" value="1"/>
</dbReference>
<feature type="signal peptide" evidence="2">
    <location>
        <begin position="1"/>
        <end position="20"/>
    </location>
</feature>
<evidence type="ECO:0000256" key="2">
    <source>
        <dbReference type="SAM" id="SignalP"/>
    </source>
</evidence>
<dbReference type="SUPFAM" id="SSF56954">
    <property type="entry name" value="Outer membrane efflux proteins (OEP)"/>
    <property type="match status" value="1"/>
</dbReference>
<organism evidence="3 4">
    <name type="scientific">Variovorax paradoxus</name>
    <dbReference type="NCBI Taxonomy" id="34073"/>
    <lineage>
        <taxon>Bacteria</taxon>
        <taxon>Pseudomonadati</taxon>
        <taxon>Pseudomonadota</taxon>
        <taxon>Betaproteobacteria</taxon>
        <taxon>Burkholderiales</taxon>
        <taxon>Comamonadaceae</taxon>
        <taxon>Variovorax</taxon>
    </lineage>
</organism>
<name>A0A0H2LX61_VARPD</name>
<keyword evidence="4" id="KW-1185">Reference proteome</keyword>
<keyword evidence="2" id="KW-0732">Signal</keyword>
<dbReference type="EMBL" id="JZWI01000024">
    <property type="protein sequence ID" value="KLN54316.1"/>
    <property type="molecule type" value="Genomic_DNA"/>
</dbReference>
<dbReference type="PROSITE" id="PS51257">
    <property type="entry name" value="PROKAR_LIPOPROTEIN"/>
    <property type="match status" value="1"/>
</dbReference>
<evidence type="ECO:0000256" key="1">
    <source>
        <dbReference type="SAM" id="Coils"/>
    </source>
</evidence>
<dbReference type="PATRIC" id="fig|34073.19.peg.4560"/>
<keyword evidence="1" id="KW-0175">Coiled coil</keyword>
<protein>
    <submittedName>
        <fullName evidence="3">Uncharacterized protein</fullName>
    </submittedName>
</protein>
<dbReference type="AlphaFoldDB" id="A0A0H2LX61"/>
<accession>A0A0H2LX61</accession>
<proteinExistence type="predicted"/>